<organism evidence="1">
    <name type="scientific">freshwater metagenome</name>
    <dbReference type="NCBI Taxonomy" id="449393"/>
    <lineage>
        <taxon>unclassified sequences</taxon>
        <taxon>metagenomes</taxon>
        <taxon>ecological metagenomes</taxon>
    </lineage>
</organism>
<dbReference type="InterPro" id="IPR005651">
    <property type="entry name" value="Trm112-like"/>
</dbReference>
<protein>
    <submittedName>
        <fullName evidence="1">Unannotated protein</fullName>
    </submittedName>
</protein>
<reference evidence="1" key="1">
    <citation type="submission" date="2020-05" db="EMBL/GenBank/DDBJ databases">
        <authorList>
            <person name="Chiriac C."/>
            <person name="Salcher M."/>
            <person name="Ghai R."/>
            <person name="Kavagutti S V."/>
        </authorList>
    </citation>
    <scope>NUCLEOTIDE SEQUENCE</scope>
</reference>
<dbReference type="AlphaFoldDB" id="A0A6J6CHT0"/>
<dbReference type="Pfam" id="PF03966">
    <property type="entry name" value="Trm112p"/>
    <property type="match status" value="1"/>
</dbReference>
<dbReference type="EMBL" id="CAEZSR010000023">
    <property type="protein sequence ID" value="CAB4549398.1"/>
    <property type="molecule type" value="Genomic_DNA"/>
</dbReference>
<name>A0A6J6CHT0_9ZZZZ</name>
<gene>
    <name evidence="1" type="ORF">UFOPK1493_00934</name>
</gene>
<dbReference type="SUPFAM" id="SSF158997">
    <property type="entry name" value="Trm112p-like"/>
    <property type="match status" value="1"/>
</dbReference>
<proteinExistence type="inferred from homology"/>
<evidence type="ECO:0000313" key="1">
    <source>
        <dbReference type="EMBL" id="CAB4549398.1"/>
    </source>
</evidence>
<dbReference type="Gene3D" id="2.20.25.10">
    <property type="match status" value="1"/>
</dbReference>
<accession>A0A6J6CHT0</accession>
<sequence length="82" mass="9012">MSLDPRLLAVLACSQDKGPLYYLGDDEATGGLYNPRLHRRYLVRDGIPVMLVDEAETVSDEAHAEIAARIERESIAPTFAPA</sequence>
<dbReference type="HAMAP" id="MF_01187">
    <property type="entry name" value="UPF0434"/>
    <property type="match status" value="1"/>
</dbReference>